<dbReference type="InterPro" id="IPR050416">
    <property type="entry name" value="FAD-linked_Oxidoreductase"/>
</dbReference>
<evidence type="ECO:0000313" key="7">
    <source>
        <dbReference type="EMBL" id="ORX93345.1"/>
    </source>
</evidence>
<dbReference type="PANTHER" id="PTHR42973:SF28">
    <property type="entry name" value="FAD-BINDING PCMH-TYPE DOMAIN-CONTAINING PROTEIN"/>
    <property type="match status" value="1"/>
</dbReference>
<keyword evidence="8" id="KW-1185">Reference proteome</keyword>
<keyword evidence="3" id="KW-0274">FAD</keyword>
<dbReference type="SUPFAM" id="SSF56176">
    <property type="entry name" value="FAD-binding/transporter-associated domain-like"/>
    <property type="match status" value="1"/>
</dbReference>
<dbReference type="Proteomes" id="UP000193144">
    <property type="component" value="Unassembled WGS sequence"/>
</dbReference>
<dbReference type="InterPro" id="IPR016166">
    <property type="entry name" value="FAD-bd_PCMH"/>
</dbReference>
<dbReference type="PANTHER" id="PTHR42973">
    <property type="entry name" value="BINDING OXIDOREDUCTASE, PUTATIVE (AFU_ORTHOLOGUE AFUA_1G17690)-RELATED"/>
    <property type="match status" value="1"/>
</dbReference>
<evidence type="ECO:0000313" key="8">
    <source>
        <dbReference type="Proteomes" id="UP000193144"/>
    </source>
</evidence>
<organism evidence="7 8">
    <name type="scientific">Clohesyomyces aquaticus</name>
    <dbReference type="NCBI Taxonomy" id="1231657"/>
    <lineage>
        <taxon>Eukaryota</taxon>
        <taxon>Fungi</taxon>
        <taxon>Dikarya</taxon>
        <taxon>Ascomycota</taxon>
        <taxon>Pezizomycotina</taxon>
        <taxon>Dothideomycetes</taxon>
        <taxon>Pleosporomycetidae</taxon>
        <taxon>Pleosporales</taxon>
        <taxon>Lindgomycetaceae</taxon>
        <taxon>Clohesyomyces</taxon>
    </lineage>
</organism>
<dbReference type="Gene3D" id="3.30.465.10">
    <property type="match status" value="1"/>
</dbReference>
<dbReference type="InterPro" id="IPR006094">
    <property type="entry name" value="Oxid_FAD_bind_N"/>
</dbReference>
<dbReference type="Pfam" id="PF01565">
    <property type="entry name" value="FAD_binding_4"/>
    <property type="match status" value="1"/>
</dbReference>
<sequence length="494" mass="54216">MHHFTPCLLWLTFGIFVASSNTTTSTCDDLSSALSDDVRFPESDLYNASISSYPFLQLQLHPTCITQPRTPQEVSTAINVLRESGCTKFAVRGGGHNANVGFNNIDDGVTIDMHLMSAVEVNKDVVRVGAGAIWQKVYDEVEKYNVSVLGGRIGVVGVAGFVTGGGISFFGPERGWACDAVVNFQVVLANGDIVDANATSRPDLFAALKGGQSNFGIVTRFDLKAFPQGPIWGGRIAFAPEADTALISAYTEFKTSKYDPYAAGWVTLRYNGTSKQTTPVSVLWYTKPEQKPGALKKITEDIGPKVFNGMQTAMPSEFARNASVVVKTSKSRTIWATTTFHISPTIMSRIHRLWKALVPKICETYAHANPTSELTFQSLAPPPRNGSHPNVMGFAENATPEKDLVFLQIIFYFGDASATEGLNNALKDFIKMFDDIAEEEGVKNKYVYLNFAAWFQEPLQGYGNESLRTLKRVARKYDPKGLFQKQLAGGFKLF</sequence>
<reference evidence="7 8" key="1">
    <citation type="submission" date="2016-07" db="EMBL/GenBank/DDBJ databases">
        <title>Pervasive Adenine N6-methylation of Active Genes in Fungi.</title>
        <authorList>
            <consortium name="DOE Joint Genome Institute"/>
            <person name="Mondo S.J."/>
            <person name="Dannebaum R.O."/>
            <person name="Kuo R.C."/>
            <person name="Labutti K."/>
            <person name="Haridas S."/>
            <person name="Kuo A."/>
            <person name="Salamov A."/>
            <person name="Ahrendt S.R."/>
            <person name="Lipzen A."/>
            <person name="Sullivan W."/>
            <person name="Andreopoulos W.B."/>
            <person name="Clum A."/>
            <person name="Lindquist E."/>
            <person name="Daum C."/>
            <person name="Ramamoorthy G.K."/>
            <person name="Gryganskyi A."/>
            <person name="Culley D."/>
            <person name="Magnuson J.K."/>
            <person name="James T.Y."/>
            <person name="O'Malley M.A."/>
            <person name="Stajich J.E."/>
            <person name="Spatafora J.W."/>
            <person name="Visel A."/>
            <person name="Grigoriev I.V."/>
        </authorList>
    </citation>
    <scope>NUCLEOTIDE SEQUENCE [LARGE SCALE GENOMIC DNA]</scope>
    <source>
        <strain evidence="7 8">CBS 115471</strain>
    </source>
</reference>
<gene>
    <name evidence="7" type="ORF">BCR34DRAFT_499958</name>
</gene>
<dbReference type="InterPro" id="IPR036318">
    <property type="entry name" value="FAD-bd_PCMH-like_sf"/>
</dbReference>
<evidence type="ECO:0000256" key="5">
    <source>
        <dbReference type="SAM" id="SignalP"/>
    </source>
</evidence>
<feature type="domain" description="FAD-binding PCMH-type" evidence="6">
    <location>
        <begin position="58"/>
        <end position="228"/>
    </location>
</feature>
<evidence type="ECO:0000256" key="2">
    <source>
        <dbReference type="ARBA" id="ARBA00022630"/>
    </source>
</evidence>
<dbReference type="STRING" id="1231657.A0A1Y1Y627"/>
<keyword evidence="4" id="KW-0560">Oxidoreductase</keyword>
<accession>A0A1Y1Y627</accession>
<keyword evidence="5" id="KW-0732">Signal</keyword>
<name>A0A1Y1Y627_9PLEO</name>
<protein>
    <recommendedName>
        <fullName evidence="6">FAD-binding PCMH-type domain-containing protein</fullName>
    </recommendedName>
</protein>
<comment type="caution">
    <text evidence="7">The sequence shown here is derived from an EMBL/GenBank/DDBJ whole genome shotgun (WGS) entry which is preliminary data.</text>
</comment>
<dbReference type="GO" id="GO:0071949">
    <property type="term" value="F:FAD binding"/>
    <property type="evidence" value="ECO:0007669"/>
    <property type="project" value="InterPro"/>
</dbReference>
<evidence type="ECO:0000259" key="6">
    <source>
        <dbReference type="PROSITE" id="PS51387"/>
    </source>
</evidence>
<dbReference type="InterPro" id="IPR016169">
    <property type="entry name" value="FAD-bd_PCMH_sub2"/>
</dbReference>
<dbReference type="PROSITE" id="PS51387">
    <property type="entry name" value="FAD_PCMH"/>
    <property type="match status" value="1"/>
</dbReference>
<keyword evidence="2" id="KW-0285">Flavoprotein</keyword>
<comment type="similarity">
    <text evidence="1">Belongs to the oxygen-dependent FAD-linked oxidoreductase family.</text>
</comment>
<evidence type="ECO:0000256" key="3">
    <source>
        <dbReference type="ARBA" id="ARBA00022827"/>
    </source>
</evidence>
<dbReference type="OrthoDB" id="2151789at2759"/>
<feature type="chain" id="PRO_5012530807" description="FAD-binding PCMH-type domain-containing protein" evidence="5">
    <location>
        <begin position="21"/>
        <end position="494"/>
    </location>
</feature>
<evidence type="ECO:0000256" key="4">
    <source>
        <dbReference type="ARBA" id="ARBA00023002"/>
    </source>
</evidence>
<dbReference type="EMBL" id="MCFA01000344">
    <property type="protein sequence ID" value="ORX93345.1"/>
    <property type="molecule type" value="Genomic_DNA"/>
</dbReference>
<evidence type="ECO:0000256" key="1">
    <source>
        <dbReference type="ARBA" id="ARBA00005466"/>
    </source>
</evidence>
<feature type="signal peptide" evidence="5">
    <location>
        <begin position="1"/>
        <end position="20"/>
    </location>
</feature>
<dbReference type="GO" id="GO:0016491">
    <property type="term" value="F:oxidoreductase activity"/>
    <property type="evidence" value="ECO:0007669"/>
    <property type="project" value="UniProtKB-KW"/>
</dbReference>
<proteinExistence type="inferred from homology"/>
<dbReference type="AlphaFoldDB" id="A0A1Y1Y627"/>